<evidence type="ECO:0008006" key="4">
    <source>
        <dbReference type="Google" id="ProtNLM"/>
    </source>
</evidence>
<gene>
    <name evidence="2" type="ORF">GKJPGBOP_01598</name>
</gene>
<keyword evidence="1" id="KW-0732">Signal</keyword>
<proteinExistence type="predicted"/>
<name>A0A401VXY5_STREY</name>
<dbReference type="AlphaFoldDB" id="A0A401VXY5"/>
<comment type="caution">
    <text evidence="2">The sequence shown here is derived from an EMBL/GenBank/DDBJ whole genome shotgun (WGS) entry which is preliminary data.</text>
</comment>
<evidence type="ECO:0000256" key="1">
    <source>
        <dbReference type="SAM" id="SignalP"/>
    </source>
</evidence>
<feature type="signal peptide" evidence="1">
    <location>
        <begin position="1"/>
        <end position="30"/>
    </location>
</feature>
<dbReference type="EMBL" id="BHZD01000001">
    <property type="protein sequence ID" value="GCD41940.1"/>
    <property type="molecule type" value="Genomic_DNA"/>
</dbReference>
<sequence>MRIPLRPLAVGLAGSTLVAGAVLLTGAASAADQTSGPRADRISVAAGSSEQPPLAIEDFSYPGADRILKEKNLKLKHGDGHIVLAECDSSPNLLRFIARDRADFCFKVLGDSGYLALEVPAVGGVQSHDYKAKVNMTVGTEKKSFDIPKNSWKGIGENADPAGREHTLVEIIASK</sequence>
<dbReference type="RefSeq" id="WP_125053179.1">
    <property type="nucleotide sequence ID" value="NZ_BHZD01000001.1"/>
</dbReference>
<dbReference type="Proteomes" id="UP000286746">
    <property type="component" value="Unassembled WGS sequence"/>
</dbReference>
<feature type="chain" id="PRO_5019338793" description="Secreted protein" evidence="1">
    <location>
        <begin position="31"/>
        <end position="175"/>
    </location>
</feature>
<reference evidence="2 3" key="1">
    <citation type="submission" date="2018-11" db="EMBL/GenBank/DDBJ databases">
        <title>Whole genome sequence of Streptomyces paromomycinus NBRC 15454(T).</title>
        <authorList>
            <person name="Komaki H."/>
            <person name="Tamura T."/>
        </authorList>
    </citation>
    <scope>NUCLEOTIDE SEQUENCE [LARGE SCALE GENOMIC DNA]</scope>
    <source>
        <strain evidence="2 3">NBRC 15454</strain>
    </source>
</reference>
<keyword evidence="3" id="KW-1185">Reference proteome</keyword>
<organism evidence="2 3">
    <name type="scientific">Streptomyces paromomycinus</name>
    <name type="common">Streptomyces rimosus subsp. paromomycinus</name>
    <dbReference type="NCBI Taxonomy" id="92743"/>
    <lineage>
        <taxon>Bacteria</taxon>
        <taxon>Bacillati</taxon>
        <taxon>Actinomycetota</taxon>
        <taxon>Actinomycetes</taxon>
        <taxon>Kitasatosporales</taxon>
        <taxon>Streptomycetaceae</taxon>
        <taxon>Streptomyces</taxon>
    </lineage>
</organism>
<evidence type="ECO:0000313" key="3">
    <source>
        <dbReference type="Proteomes" id="UP000286746"/>
    </source>
</evidence>
<accession>A0A401VXY5</accession>
<evidence type="ECO:0000313" key="2">
    <source>
        <dbReference type="EMBL" id="GCD41940.1"/>
    </source>
</evidence>
<protein>
    <recommendedName>
        <fullName evidence="4">Secreted protein</fullName>
    </recommendedName>
</protein>